<evidence type="ECO:0000256" key="2">
    <source>
        <dbReference type="ARBA" id="ARBA00023125"/>
    </source>
</evidence>
<accession>G0A8Z1</accession>
<dbReference type="InterPro" id="IPR036388">
    <property type="entry name" value="WH-like_DNA-bd_sf"/>
</dbReference>
<dbReference type="STRING" id="1005048.CFU_2270"/>
<keyword evidence="3" id="KW-0804">Transcription</keyword>
<dbReference type="Pfam" id="PF01638">
    <property type="entry name" value="HxlR"/>
    <property type="match status" value="1"/>
</dbReference>
<dbReference type="HOGENOM" id="CLU_111585_2_1_4"/>
<reference evidence="5 6" key="5">
    <citation type="journal article" date="2011" name="ISME J.">
        <title>Dual transcriptional profiling of a bacterial/fungal confrontation: Collimonas fungivorans versus Aspergillus niger.</title>
        <authorList>
            <person name="Mela F."/>
            <person name="Fritsche K."/>
            <person name="de Boer W."/>
            <person name="van Veen J.A."/>
            <person name="de Graaff L.H."/>
            <person name="van den Berg M."/>
            <person name="Leveau J.H."/>
        </authorList>
    </citation>
    <scope>NUCLEOTIDE SEQUENCE [LARGE SCALE GENOMIC DNA]</scope>
    <source>
        <strain evidence="5 6">Ter331</strain>
    </source>
</reference>
<proteinExistence type="predicted"/>
<keyword evidence="2" id="KW-0238">DNA-binding</keyword>
<reference evidence="5 6" key="3">
    <citation type="journal article" date="2008" name="FEMS Microbiol. Ecol.">
        <title>Identification and characterization of genes underlying chitinolysis in Collimonas fungivorans Ter331.</title>
        <authorList>
            <person name="Fritsche K."/>
            <person name="de Boer W."/>
            <person name="Gerards S."/>
            <person name="van den Berg M."/>
            <person name="van Veen J.A."/>
            <person name="Leveau J.H."/>
        </authorList>
    </citation>
    <scope>NUCLEOTIDE SEQUENCE [LARGE SCALE GENOMIC DNA]</scope>
    <source>
        <strain evidence="5 6">Ter331</strain>
    </source>
</reference>
<name>G0A8Z1_COLFT</name>
<dbReference type="KEGG" id="cfu:CFU_2270"/>
<evidence type="ECO:0000256" key="1">
    <source>
        <dbReference type="ARBA" id="ARBA00023015"/>
    </source>
</evidence>
<dbReference type="Proteomes" id="UP000008392">
    <property type="component" value="Chromosome"/>
</dbReference>
<dbReference type="PANTHER" id="PTHR33204">
    <property type="entry name" value="TRANSCRIPTIONAL REGULATOR, MARR FAMILY"/>
    <property type="match status" value="1"/>
</dbReference>
<dbReference type="PANTHER" id="PTHR33204:SF39">
    <property type="entry name" value="TRANSCRIPTIONAL REGULATORY PROTEIN"/>
    <property type="match status" value="1"/>
</dbReference>
<gene>
    <name evidence="5" type="ordered locus">CFU_2270</name>
</gene>
<evidence type="ECO:0000259" key="4">
    <source>
        <dbReference type="PROSITE" id="PS51118"/>
    </source>
</evidence>
<evidence type="ECO:0000313" key="5">
    <source>
        <dbReference type="EMBL" id="AEK62097.1"/>
    </source>
</evidence>
<evidence type="ECO:0000256" key="3">
    <source>
        <dbReference type="ARBA" id="ARBA00023163"/>
    </source>
</evidence>
<reference evidence="5 6" key="2">
    <citation type="journal article" date="2006" name="J. Microbiol. Methods">
        <title>Genomic flank-sequencing of plasposon insertion sites for rapid identification of functional genes.</title>
        <authorList>
            <person name="Leveau J.H."/>
            <person name="Gerards S."/>
            <person name="Fritsche K."/>
            <person name="Zondag G."/>
            <person name="van Veen J.A."/>
        </authorList>
    </citation>
    <scope>NUCLEOTIDE SEQUENCE [LARGE SCALE GENOMIC DNA]</scope>
    <source>
        <strain evidence="5 6">Ter331</strain>
    </source>
</reference>
<dbReference type="EMBL" id="CP002745">
    <property type="protein sequence ID" value="AEK62097.1"/>
    <property type="molecule type" value="Genomic_DNA"/>
</dbReference>
<dbReference type="PROSITE" id="PS51118">
    <property type="entry name" value="HTH_HXLR"/>
    <property type="match status" value="1"/>
</dbReference>
<reference evidence="6" key="6">
    <citation type="submission" date="2011-05" db="EMBL/GenBank/DDBJ databases">
        <title>Complete sequence of Collimonas fungivorans Ter331.</title>
        <authorList>
            <person name="Leveau J.H."/>
        </authorList>
    </citation>
    <scope>NUCLEOTIDE SEQUENCE [LARGE SCALE GENOMIC DNA]</scope>
    <source>
        <strain evidence="6">Ter331</strain>
    </source>
</reference>
<evidence type="ECO:0000313" key="6">
    <source>
        <dbReference type="Proteomes" id="UP000008392"/>
    </source>
</evidence>
<keyword evidence="6" id="KW-1185">Reference proteome</keyword>
<dbReference type="SUPFAM" id="SSF46785">
    <property type="entry name" value="Winged helix' DNA-binding domain"/>
    <property type="match status" value="1"/>
</dbReference>
<feature type="domain" description="HTH hxlR-type" evidence="4">
    <location>
        <begin position="31"/>
        <end position="130"/>
    </location>
</feature>
<organism evidence="5 6">
    <name type="scientific">Collimonas fungivorans (strain Ter331)</name>
    <dbReference type="NCBI Taxonomy" id="1005048"/>
    <lineage>
        <taxon>Bacteria</taxon>
        <taxon>Pseudomonadati</taxon>
        <taxon>Pseudomonadota</taxon>
        <taxon>Betaproteobacteria</taxon>
        <taxon>Burkholderiales</taxon>
        <taxon>Oxalobacteraceae</taxon>
        <taxon>Collimonas</taxon>
    </lineage>
</organism>
<dbReference type="AlphaFoldDB" id="G0A8Z1"/>
<sequence>MICCVKDCTRGTILSDTNIPVRTMAPRPEGCRAVAETLGRIGDKWTVMVVGSLAQGPMRYNHILRTVEGISQRMLTLTLKGLEQDGLVTRTMYPTIPPRVDYELTELGRLLIAPLQSLHDWATEHRPAMLAARAAFAEKESEAASQRARFTTPK</sequence>
<dbReference type="Gene3D" id="1.10.10.10">
    <property type="entry name" value="Winged helix-like DNA-binding domain superfamily/Winged helix DNA-binding domain"/>
    <property type="match status" value="1"/>
</dbReference>
<dbReference type="InterPro" id="IPR002577">
    <property type="entry name" value="HTH_HxlR"/>
</dbReference>
<dbReference type="eggNOG" id="COG1733">
    <property type="taxonomic scope" value="Bacteria"/>
</dbReference>
<dbReference type="InterPro" id="IPR036390">
    <property type="entry name" value="WH_DNA-bd_sf"/>
</dbReference>
<reference evidence="5 6" key="1">
    <citation type="journal article" date="2004" name="Environ. Microbiol.">
        <title>Phylogeny-function analysis of (meta)genomic libraries: screening for expression of ribosomal RNA genes by large-insert library fluorescent in situ hybridization (LIL-FISH).</title>
        <authorList>
            <person name="Leveau J.H."/>
            <person name="Gerards S."/>
            <person name="de Boer W."/>
            <person name="van Veen J.A."/>
        </authorList>
    </citation>
    <scope>NUCLEOTIDE SEQUENCE [LARGE SCALE GENOMIC DNA]</scope>
    <source>
        <strain evidence="5 6">Ter331</strain>
    </source>
</reference>
<protein>
    <recommendedName>
        <fullName evidence="4">HTH hxlR-type domain-containing protein</fullName>
    </recommendedName>
</protein>
<keyword evidence="1" id="KW-0805">Transcription regulation</keyword>
<dbReference type="GO" id="GO:0003677">
    <property type="term" value="F:DNA binding"/>
    <property type="evidence" value="ECO:0007669"/>
    <property type="project" value="UniProtKB-KW"/>
</dbReference>
<reference evidence="5 6" key="4">
    <citation type="journal article" date="2010" name="Environ. Microbiol.">
        <title>The bacterial genus Collimonas: mycophagy, weathering and other adaptive solutions to life in oligotrophic soil environments.</title>
        <authorList>
            <person name="Leveau J.H."/>
            <person name="Uroz S."/>
            <person name="de Boer W."/>
        </authorList>
    </citation>
    <scope>NUCLEOTIDE SEQUENCE [LARGE SCALE GENOMIC DNA]</scope>
    <source>
        <strain evidence="5 6">Ter331</strain>
    </source>
</reference>